<accession>A0ABN2FH52</accession>
<gene>
    <name evidence="5" type="ORF">GCM10009744_40490</name>
</gene>
<comment type="caution">
    <text evidence="5">The sequence shown here is derived from an EMBL/GenBank/DDBJ whole genome shotgun (WGS) entry which is preliminary data.</text>
</comment>
<proteinExistence type="predicted"/>
<dbReference type="PANTHER" id="PTHR43230:SF2">
    <property type="entry name" value="OLIGOPEPTIDE ABC TRANSPORTER, ATP-BINDING PROTEIN"/>
    <property type="match status" value="1"/>
</dbReference>
<dbReference type="PANTHER" id="PTHR43230">
    <property type="entry name" value="ABC-TYPE DIPEPTIDE/OLIGOPEPTIDE TRANSPORT SYSTEM, ATPASE COMPONENT"/>
    <property type="match status" value="1"/>
</dbReference>
<dbReference type="Pfam" id="PF08352">
    <property type="entry name" value="oligo_HPY"/>
    <property type="match status" value="1"/>
</dbReference>
<evidence type="ECO:0000313" key="6">
    <source>
        <dbReference type="Proteomes" id="UP001501319"/>
    </source>
</evidence>
<protein>
    <recommendedName>
        <fullName evidence="4">Oligopeptide/dipeptide ABC transporter C-terminal domain-containing protein</fullName>
    </recommendedName>
</protein>
<keyword evidence="2" id="KW-0547">Nucleotide-binding</keyword>
<dbReference type="Proteomes" id="UP001501319">
    <property type="component" value="Unassembled WGS sequence"/>
</dbReference>
<dbReference type="EMBL" id="BAAANE010000007">
    <property type="protein sequence ID" value="GAA1645609.1"/>
    <property type="molecule type" value="Genomic_DNA"/>
</dbReference>
<evidence type="ECO:0000256" key="2">
    <source>
        <dbReference type="ARBA" id="ARBA00022741"/>
    </source>
</evidence>
<sequence>MVINKGVIVERGPVSTVMHEPSHPYTSLLLDSIPQPDPELRWKDRITVDELAKKPVLDDSTEGAPVI</sequence>
<evidence type="ECO:0000313" key="5">
    <source>
        <dbReference type="EMBL" id="GAA1645609.1"/>
    </source>
</evidence>
<keyword evidence="3" id="KW-0067">ATP-binding</keyword>
<name>A0ABN2FH52_9ACTN</name>
<dbReference type="Gene3D" id="3.40.50.300">
    <property type="entry name" value="P-loop containing nucleotide triphosphate hydrolases"/>
    <property type="match status" value="1"/>
</dbReference>
<reference evidence="5 6" key="1">
    <citation type="journal article" date="2019" name="Int. J. Syst. Evol. Microbiol.">
        <title>The Global Catalogue of Microorganisms (GCM) 10K type strain sequencing project: providing services to taxonomists for standard genome sequencing and annotation.</title>
        <authorList>
            <consortium name="The Broad Institute Genomics Platform"/>
            <consortium name="The Broad Institute Genome Sequencing Center for Infectious Disease"/>
            <person name="Wu L."/>
            <person name="Ma J."/>
        </authorList>
    </citation>
    <scope>NUCLEOTIDE SEQUENCE [LARGE SCALE GENOMIC DNA]</scope>
    <source>
        <strain evidence="5 6">JCM 14306</strain>
    </source>
</reference>
<evidence type="ECO:0000256" key="1">
    <source>
        <dbReference type="ARBA" id="ARBA00022448"/>
    </source>
</evidence>
<keyword evidence="6" id="KW-1185">Reference proteome</keyword>
<dbReference type="InterPro" id="IPR013563">
    <property type="entry name" value="Oligopep_ABC_C"/>
</dbReference>
<keyword evidence="1" id="KW-0813">Transport</keyword>
<feature type="domain" description="Oligopeptide/dipeptide ABC transporter C-terminal" evidence="4">
    <location>
        <begin position="9"/>
        <end position="46"/>
    </location>
</feature>
<dbReference type="RefSeq" id="WP_344113312.1">
    <property type="nucleotide sequence ID" value="NZ_BAAANE010000007.1"/>
</dbReference>
<evidence type="ECO:0000256" key="3">
    <source>
        <dbReference type="ARBA" id="ARBA00022840"/>
    </source>
</evidence>
<organism evidence="5 6">
    <name type="scientific">Kribbella alba</name>
    <dbReference type="NCBI Taxonomy" id="190197"/>
    <lineage>
        <taxon>Bacteria</taxon>
        <taxon>Bacillati</taxon>
        <taxon>Actinomycetota</taxon>
        <taxon>Actinomycetes</taxon>
        <taxon>Propionibacteriales</taxon>
        <taxon>Kribbellaceae</taxon>
        <taxon>Kribbella</taxon>
    </lineage>
</organism>
<dbReference type="InterPro" id="IPR027417">
    <property type="entry name" value="P-loop_NTPase"/>
</dbReference>
<evidence type="ECO:0000259" key="4">
    <source>
        <dbReference type="Pfam" id="PF08352"/>
    </source>
</evidence>